<proteinExistence type="predicted"/>
<gene>
    <name evidence="1" type="ORF">D9619_006758</name>
</gene>
<comment type="caution">
    <text evidence="1">The sequence shown here is derived from an EMBL/GenBank/DDBJ whole genome shotgun (WGS) entry which is preliminary data.</text>
</comment>
<evidence type="ECO:0000313" key="2">
    <source>
        <dbReference type="Proteomes" id="UP000567179"/>
    </source>
</evidence>
<reference evidence="1 2" key="1">
    <citation type="journal article" date="2020" name="ISME J.">
        <title>Uncovering the hidden diversity of litter-decomposition mechanisms in mushroom-forming fungi.</title>
        <authorList>
            <person name="Floudas D."/>
            <person name="Bentzer J."/>
            <person name="Ahren D."/>
            <person name="Johansson T."/>
            <person name="Persson P."/>
            <person name="Tunlid A."/>
        </authorList>
    </citation>
    <scope>NUCLEOTIDE SEQUENCE [LARGE SCALE GENOMIC DNA]</scope>
    <source>
        <strain evidence="1 2">CBS 101986</strain>
    </source>
</reference>
<evidence type="ECO:0008006" key="3">
    <source>
        <dbReference type="Google" id="ProtNLM"/>
    </source>
</evidence>
<accession>A0A8H5B4S1</accession>
<dbReference type="Proteomes" id="UP000567179">
    <property type="component" value="Unassembled WGS sequence"/>
</dbReference>
<keyword evidence="2" id="KW-1185">Reference proteome</keyword>
<dbReference type="EMBL" id="JAACJJ010000042">
    <property type="protein sequence ID" value="KAF5316714.1"/>
    <property type="molecule type" value="Genomic_DNA"/>
</dbReference>
<dbReference type="AlphaFoldDB" id="A0A8H5B4S1"/>
<dbReference type="OrthoDB" id="3184970at2759"/>
<evidence type="ECO:0000313" key="1">
    <source>
        <dbReference type="EMBL" id="KAF5316714.1"/>
    </source>
</evidence>
<name>A0A8H5B4S1_9AGAR</name>
<sequence length="228" mass="26041">MGAFPHEQASAVEPNGLTTCKFEESANLLENVFQFIYPKKHNFPAKMSIEVLLAVAEAIEKYEVFSGKALSEIHLSAAIDKHPLKVLDFSLKYNYEALIDKSSKPCLALRLSESITAIPPSLVQKWIQYHENWRHIFGNARLDRSTCQQCASEPVDPLQLEETYNALHKRLRESHKYRCGHSTEASQRDCCSKILSKIDAMQPFSAFIKVPELSLVNGKWVFARMRQW</sequence>
<protein>
    <recommendedName>
        <fullName evidence="3">BTB domain-containing protein</fullName>
    </recommendedName>
</protein>
<organism evidence="1 2">
    <name type="scientific">Psilocybe cf. subviscida</name>
    <dbReference type="NCBI Taxonomy" id="2480587"/>
    <lineage>
        <taxon>Eukaryota</taxon>
        <taxon>Fungi</taxon>
        <taxon>Dikarya</taxon>
        <taxon>Basidiomycota</taxon>
        <taxon>Agaricomycotina</taxon>
        <taxon>Agaricomycetes</taxon>
        <taxon>Agaricomycetidae</taxon>
        <taxon>Agaricales</taxon>
        <taxon>Agaricineae</taxon>
        <taxon>Strophariaceae</taxon>
        <taxon>Psilocybe</taxon>
    </lineage>
</organism>